<feature type="domain" description="Beta-ketoacyl-[acyl-carrier-protein] synthase III N-terminal" evidence="1">
    <location>
        <begin position="253"/>
        <end position="329"/>
    </location>
</feature>
<feature type="domain" description="DUF5940" evidence="2">
    <location>
        <begin position="345"/>
        <end position="510"/>
    </location>
</feature>
<protein>
    <submittedName>
        <fullName evidence="3">Glycine/sarcosine/betaine reductase complex component C subunit beta</fullName>
        <ecNumber evidence="3">1.21.4.-</ecNumber>
    </submittedName>
</protein>
<dbReference type="InterPro" id="IPR013751">
    <property type="entry name" value="ACP_syn_III_N"/>
</dbReference>
<accession>A0ABV9QJQ8</accession>
<evidence type="ECO:0000259" key="2">
    <source>
        <dbReference type="Pfam" id="PF19364"/>
    </source>
</evidence>
<dbReference type="Proteomes" id="UP001595916">
    <property type="component" value="Unassembled WGS sequence"/>
</dbReference>
<dbReference type="EC" id="1.21.4.-" evidence="3"/>
<dbReference type="SUPFAM" id="SSF53901">
    <property type="entry name" value="Thiolase-like"/>
    <property type="match status" value="1"/>
</dbReference>
<organism evidence="3 4">
    <name type="scientific">Filifactor villosus</name>
    <dbReference type="NCBI Taxonomy" id="29374"/>
    <lineage>
        <taxon>Bacteria</taxon>
        <taxon>Bacillati</taxon>
        <taxon>Bacillota</taxon>
        <taxon>Clostridia</taxon>
        <taxon>Peptostreptococcales</taxon>
        <taxon>Filifactoraceae</taxon>
        <taxon>Filifactor</taxon>
    </lineage>
</organism>
<dbReference type="NCBIfam" id="NF040746">
    <property type="entry name" value="reduct_C_beta"/>
    <property type="match status" value="1"/>
</dbReference>
<dbReference type="Pfam" id="PF19364">
    <property type="entry name" value="DUF5940"/>
    <property type="match status" value="1"/>
</dbReference>
<evidence type="ECO:0000259" key="1">
    <source>
        <dbReference type="Pfam" id="PF08545"/>
    </source>
</evidence>
<evidence type="ECO:0000313" key="3">
    <source>
        <dbReference type="EMBL" id="MFC4803992.1"/>
    </source>
</evidence>
<dbReference type="InterPro" id="IPR016039">
    <property type="entry name" value="Thiolase-like"/>
</dbReference>
<dbReference type="CDD" id="cd00827">
    <property type="entry name" value="init_cond_enzymes"/>
    <property type="match status" value="1"/>
</dbReference>
<reference evidence="4" key="1">
    <citation type="journal article" date="2019" name="Int. J. Syst. Evol. Microbiol.">
        <title>The Global Catalogue of Microorganisms (GCM) 10K type strain sequencing project: providing services to taxonomists for standard genome sequencing and annotation.</title>
        <authorList>
            <consortium name="The Broad Institute Genomics Platform"/>
            <consortium name="The Broad Institute Genome Sequencing Center for Infectious Disease"/>
            <person name="Wu L."/>
            <person name="Ma J."/>
        </authorList>
    </citation>
    <scope>NUCLEOTIDE SEQUENCE [LARGE SCALE GENOMIC DNA]</scope>
    <source>
        <strain evidence="4">CCUG 46385</strain>
    </source>
</reference>
<dbReference type="RefSeq" id="WP_379787471.1">
    <property type="nucleotide sequence ID" value="NZ_JBHSHL010000009.1"/>
</dbReference>
<name>A0ABV9QJQ8_9FIRM</name>
<evidence type="ECO:0000313" key="4">
    <source>
        <dbReference type="Proteomes" id="UP001595916"/>
    </source>
</evidence>
<gene>
    <name evidence="3" type="primary">grdC</name>
    <name evidence="3" type="ORF">ACFO4R_02750</name>
</gene>
<dbReference type="Gene3D" id="3.40.47.10">
    <property type="match status" value="1"/>
</dbReference>
<dbReference type="InterPro" id="IPR045984">
    <property type="entry name" value="DUF5940"/>
</dbReference>
<proteinExistence type="predicted"/>
<comment type="caution">
    <text evidence="3">The sequence shown here is derived from an EMBL/GenBank/DDBJ whole genome shotgun (WGS) entry which is preliminary data.</text>
</comment>
<keyword evidence="4" id="KW-1185">Reference proteome</keyword>
<sequence length="512" mass="55874">MLFPVIKGAGYVLVHTPDMIVRNGSTCSVERVTNPDSQFLKDVEKYIRSYEEVVNYLPNQVYIGNVRPEALKDHPLPWTKIEHQGTREGKFGEIMPEDEFIGLMQLCDVFDLVYLSEEFVNRVKPLIDEHYPELTAWSAKMKGTNVEEELSKLDKHSVEELYFNNQLVGFVKAAHDVDVNLNAHVIFENLVVKASGVVSALHLLRSSGVNALDIDYVIECSEEACGDINQRGGGNFAKAIAEIVGLNNATGSDTRGFCAAPAHALTNAAALVKSGVHKNVMVVAGGATAKLGMNAKDHINNELPVLEDVVGGFAVLISENDGVHPVIRTDMIGKHSVGTGASPQAVMNALILESLNKGNLKITDVDVYSVEMQNPDITVPAKAGNVPEANYKMIGALAVKNGELEKKELANFIKDRGIPGWAPTQGHIPSGVPYVGFMIDDLTTGEKNRAMFVGKGSLFLGRMTNLFDGLSFITERNTGVVEEASASQDKEEVRKMLAEYMNKIAMEMLKEE</sequence>
<dbReference type="EMBL" id="JBHSHL010000009">
    <property type="protein sequence ID" value="MFC4803992.1"/>
    <property type="molecule type" value="Genomic_DNA"/>
</dbReference>
<dbReference type="Pfam" id="PF08545">
    <property type="entry name" value="ACP_syn_III"/>
    <property type="match status" value="1"/>
</dbReference>
<keyword evidence="3" id="KW-0560">Oxidoreductase</keyword>
<dbReference type="GO" id="GO:0016491">
    <property type="term" value="F:oxidoreductase activity"/>
    <property type="evidence" value="ECO:0007669"/>
    <property type="project" value="UniProtKB-KW"/>
</dbReference>